<evidence type="ECO:0000313" key="1">
    <source>
        <dbReference type="EMBL" id="SEQ35598.1"/>
    </source>
</evidence>
<dbReference type="EMBL" id="FOGC01000002">
    <property type="protein sequence ID" value="SEQ35598.1"/>
    <property type="molecule type" value="Genomic_DNA"/>
</dbReference>
<protein>
    <submittedName>
        <fullName evidence="1">Uncharacterized protein</fullName>
    </submittedName>
</protein>
<dbReference type="OrthoDB" id="6505360at2"/>
<keyword evidence="2" id="KW-1185">Reference proteome</keyword>
<dbReference type="AlphaFoldDB" id="A0A1H9FE61"/>
<organism evidence="1 2">
    <name type="scientific">Rosenbergiella nectarea</name>
    <dbReference type="NCBI Taxonomy" id="988801"/>
    <lineage>
        <taxon>Bacteria</taxon>
        <taxon>Pseudomonadati</taxon>
        <taxon>Pseudomonadota</taxon>
        <taxon>Gammaproteobacteria</taxon>
        <taxon>Enterobacterales</taxon>
        <taxon>Erwiniaceae</taxon>
        <taxon>Rosenbergiella</taxon>
    </lineage>
</organism>
<accession>A0A1H9FE61</accession>
<name>A0A1H9FE61_9GAMM</name>
<dbReference type="RefSeq" id="WP_092673156.1">
    <property type="nucleotide sequence ID" value="NZ_FOGC01000002.1"/>
</dbReference>
<sequence length="99" mass="11433">MYISDEVKRNELIGEVTIRLIFNREEVTTDNLVSELKSMAENETDEVRLLLMHEVRRWLLGYLGLGCLTPERAGWLDKLDSVSLRSPADLRLVVSRDDD</sequence>
<evidence type="ECO:0000313" key="2">
    <source>
        <dbReference type="Proteomes" id="UP000242515"/>
    </source>
</evidence>
<dbReference type="Proteomes" id="UP000242515">
    <property type="component" value="Unassembled WGS sequence"/>
</dbReference>
<dbReference type="STRING" id="988801.SAMN05216522_102262"/>
<proteinExistence type="predicted"/>
<reference evidence="2" key="1">
    <citation type="submission" date="2016-10" db="EMBL/GenBank/DDBJ databases">
        <authorList>
            <person name="Varghese N."/>
            <person name="Submissions S."/>
        </authorList>
    </citation>
    <scope>NUCLEOTIDE SEQUENCE [LARGE SCALE GENOMIC DNA]</scope>
    <source>
        <strain evidence="2">8N4</strain>
    </source>
</reference>
<gene>
    <name evidence="1" type="ORF">SAMN05216522_102262</name>
</gene>